<reference evidence="1" key="1">
    <citation type="journal article" date="2014" name="Front. Microbiol.">
        <title>High frequency of phylogenetically diverse reductive dehalogenase-homologous genes in deep subseafloor sedimentary metagenomes.</title>
        <authorList>
            <person name="Kawai M."/>
            <person name="Futagami T."/>
            <person name="Toyoda A."/>
            <person name="Takaki Y."/>
            <person name="Nishi S."/>
            <person name="Hori S."/>
            <person name="Arai W."/>
            <person name="Tsubouchi T."/>
            <person name="Morono Y."/>
            <person name="Uchiyama I."/>
            <person name="Ito T."/>
            <person name="Fujiyama A."/>
            <person name="Inagaki F."/>
            <person name="Takami H."/>
        </authorList>
    </citation>
    <scope>NUCLEOTIDE SEQUENCE</scope>
    <source>
        <strain evidence="1">Expedition CK06-06</strain>
    </source>
</reference>
<name>X1HVA9_9ZZZZ</name>
<sequence>MIPRENFHKQYISEGLDLPPVKRLDGLLIFIITRRNTVVPIVSKLTPEQAAAAFMLGESVESTGGDPKRVGESVRVVGTNPFIIGDECEEGNRFYEFIKKYPAKVRYYLLNTGGVGEIIDKAADGTKVVKQKVLRVEIPEMASIIRGIARDTIEWEQAGGES</sequence>
<protein>
    <submittedName>
        <fullName evidence="1">Uncharacterized protein</fullName>
    </submittedName>
</protein>
<dbReference type="Pfam" id="PF01293">
    <property type="entry name" value="PEPCK_ATP"/>
    <property type="match status" value="1"/>
</dbReference>
<comment type="caution">
    <text evidence="1">The sequence shown here is derived from an EMBL/GenBank/DDBJ whole genome shotgun (WGS) entry which is preliminary data.</text>
</comment>
<dbReference type="AlphaFoldDB" id="X1HVA9"/>
<proteinExistence type="predicted"/>
<dbReference type="EMBL" id="BARU01017553">
    <property type="protein sequence ID" value="GAH60980.1"/>
    <property type="molecule type" value="Genomic_DNA"/>
</dbReference>
<dbReference type="GO" id="GO:0004612">
    <property type="term" value="F:phosphoenolpyruvate carboxykinase (ATP) activity"/>
    <property type="evidence" value="ECO:0007669"/>
    <property type="project" value="InterPro"/>
</dbReference>
<gene>
    <name evidence="1" type="ORF">S03H2_29103</name>
</gene>
<dbReference type="InterPro" id="IPR001272">
    <property type="entry name" value="PEP_carboxykinase_ATP"/>
</dbReference>
<evidence type="ECO:0000313" key="1">
    <source>
        <dbReference type="EMBL" id="GAH60980.1"/>
    </source>
</evidence>
<organism evidence="1">
    <name type="scientific">marine sediment metagenome</name>
    <dbReference type="NCBI Taxonomy" id="412755"/>
    <lineage>
        <taxon>unclassified sequences</taxon>
        <taxon>metagenomes</taxon>
        <taxon>ecological metagenomes</taxon>
    </lineage>
</organism>
<dbReference type="Gene3D" id="3.90.228.20">
    <property type="match status" value="1"/>
</dbReference>
<dbReference type="InterPro" id="IPR013035">
    <property type="entry name" value="PEP_carboxykinase_C"/>
</dbReference>
<dbReference type="SUPFAM" id="SSF53795">
    <property type="entry name" value="PEP carboxykinase-like"/>
    <property type="match status" value="1"/>
</dbReference>
<accession>X1HVA9</accession>
<dbReference type="GO" id="GO:0006094">
    <property type="term" value="P:gluconeogenesis"/>
    <property type="evidence" value="ECO:0007669"/>
    <property type="project" value="InterPro"/>
</dbReference>
<dbReference type="GO" id="GO:0005524">
    <property type="term" value="F:ATP binding"/>
    <property type="evidence" value="ECO:0007669"/>
    <property type="project" value="InterPro"/>
</dbReference>